<sequence>MEDFPICVIERESKFDEDFIARYPVIIDLKECVDDANGKTDVSKLEETRGIFVRAEGIRVALSSRPDNLSHVITPSALDVLIRAYDRKHKIALDKRTDDPGRVADHNIDVWVKKRLEEQADLQAVYHDVDLGRGKLKFKMLMGLVKLDSNYAETVGYDYAPVPKVGCDHGNVDFLYDFILSGSLQVSKTAGYTLKQTYRLTVHAEANAETRDQLIVNGVYTEGVTRGEEIRDMKKKCYSRFRDGWIRATIQPKIVEELRRSKEVLDRISSKWYEELTTPDVVEICKIVSSIGRQMWNSEELPVDDAMRSKVFQEELRLLFRVGNSEYDTIQAIRSGQTPLKKFYALLAIAATDSYRWRIWWSNPYPCLRGTIIACEMELGDVYKTLRSTFHWSLRPTYATRKEIDRERRAYPYQRINLFESRLDPGTRIINWLVVREPLAEPDVESGRVCMTSTESEYILKVDDTKYREMIGQIIERGWEKEHLKLEKIVQDEGNVFQMEFEKDASLDERSHLVMPYYYDKEIHCPIYHKKIKITEAEIATSWSDDPWLNRVLNGFLGDHVETFNLGCNHIFDMRVPLKGNLLTQEQAISSYHEYIRSPEAQSENQCALKVYADEAVSKLFTTLYHRLAYHLPKTEYIERKEEVSQYEGLVKRIRTWDQFIIFVFDFFFENRKGLRTTEEATQLAKAIRSNVGVTRWTMMASAFPTSVRLVKGILRAKTWGECYIMNFLPLLICGGSSISYLHREWSYPMIVVFEDGIKVVPTMTGRSLTQGSLGEWASFVCFFMGSNHEKVKLEEDELEVLRKCVEFYEGVKMVDIIKDTPVRMTKYIACDLAFGSGCGGTSESLSFVLPVTHPNRSLIIFVVADDKISPAQHAARAKRRFRGTREYVNDVIVLQMKRPGTVGNVWSEKHSKVRICRRNFLKYDHKVVLTKFAGLVYGNYELITKLANL</sequence>
<dbReference type="Pfam" id="PF00898">
    <property type="entry name" value="Orbi_VP2"/>
    <property type="match status" value="1"/>
</dbReference>
<dbReference type="EMBL" id="MK516474">
    <property type="protein sequence ID" value="QED41180.1"/>
    <property type="molecule type" value="Genomic_RNA"/>
</dbReference>
<keyword evidence="4" id="KW-0167">Capsid protein</keyword>
<dbReference type="EMBL" id="MK516490">
    <property type="protein sequence ID" value="QED41196.1"/>
    <property type="molecule type" value="Genomic_RNA"/>
</dbReference>
<evidence type="ECO:0000313" key="10">
    <source>
        <dbReference type="EMBL" id="QED41174.1"/>
    </source>
</evidence>
<dbReference type="EMBL" id="MK516489">
    <property type="protein sequence ID" value="QED41195.1"/>
    <property type="molecule type" value="Genomic_RNA"/>
</dbReference>
<evidence type="ECO:0000256" key="2">
    <source>
        <dbReference type="ARBA" id="ARBA00008722"/>
    </source>
</evidence>
<evidence type="ECO:0000256" key="3">
    <source>
        <dbReference type="ARBA" id="ARBA00015347"/>
    </source>
</evidence>
<evidence type="ECO:0000313" key="8">
    <source>
        <dbReference type="EMBL" id="QED40986.1"/>
    </source>
</evidence>
<evidence type="ECO:0000313" key="16">
    <source>
        <dbReference type="EMBL" id="QED41186.1"/>
    </source>
</evidence>
<evidence type="ECO:0000313" key="9">
    <source>
        <dbReference type="EMBL" id="QED41172.1"/>
    </source>
</evidence>
<evidence type="ECO:0000313" key="11">
    <source>
        <dbReference type="EMBL" id="QED41176.1"/>
    </source>
</evidence>
<evidence type="ECO:0000313" key="15">
    <source>
        <dbReference type="EMBL" id="QED41185.1"/>
    </source>
</evidence>
<keyword evidence="6" id="KW-1153">Inner capsid protein</keyword>
<dbReference type="EMBL" id="KX905151">
    <property type="protein sequence ID" value="AQS60698.1"/>
    <property type="molecule type" value="Genomic_RNA"/>
</dbReference>
<reference evidence="8" key="2">
    <citation type="journal article" date="2019" name="Virus Evol.">
        <title>Contrasting selective patterns across the segmented genome of bluetongue virus in a global reassortment hotspot.</title>
        <authorList>
            <person name="Jacquot M."/>
            <person name="Rao P.P."/>
            <person name="Yadav S."/>
            <person name="Nomikou K."/>
            <person name="Maan S."/>
            <person name="Jyothi Y.K."/>
            <person name="Reddy N."/>
            <person name="Putty K."/>
            <person name="Hemadri D."/>
            <person name="Singh K.P."/>
            <person name="Maan N.S."/>
            <person name="Hegde N.R."/>
            <person name="Mertens P."/>
            <person name="Biek R."/>
        </authorList>
    </citation>
    <scope>NUCLEOTIDE SEQUENCE</scope>
    <source>
        <strain evidence="8">IND2015/15-22</strain>
        <strain evidence="20">IND2015/34</strain>
        <strain evidence="10">IND2015/406</strain>
        <strain evidence="11">IND2015/470</strain>
        <strain evidence="12">IND2015/472</strain>
        <strain evidence="13">IND2015/473</strain>
        <strain evidence="14">IND2015/474</strain>
        <strain evidence="15">IND2015/480</strain>
        <strain evidence="16">IND2015/483</strain>
        <strain evidence="17">IND2015/484</strain>
        <strain evidence="9">IND2015/494</strain>
        <strain evidence="21">IND2015/556</strain>
        <strain evidence="18">IND2015/CS4</strain>
        <strain evidence="19">IND2015/CS6</strain>
        <strain evidence="24">IND2015/V</strain>
        <strain evidence="22">IND2015/V41</strain>
        <strain evidence="23">IND2015/V44lamb</strain>
    </source>
</reference>
<dbReference type="EMBL" id="MK516473">
    <property type="protein sequence ID" value="QED41179.1"/>
    <property type="molecule type" value="Genomic_RNA"/>
</dbReference>
<evidence type="ECO:0000313" key="12">
    <source>
        <dbReference type="EMBL" id="QED41178.1"/>
    </source>
</evidence>
<evidence type="ECO:0000256" key="5">
    <source>
        <dbReference type="ARBA" id="ARBA00022844"/>
    </source>
</evidence>
<evidence type="ECO:0000313" key="20">
    <source>
        <dbReference type="EMBL" id="QED41195.1"/>
    </source>
</evidence>
<evidence type="ECO:0000313" key="7">
    <source>
        <dbReference type="EMBL" id="AQS60698.1"/>
    </source>
</evidence>
<accession>A0A1S6J106</accession>
<dbReference type="GO" id="GO:0039625">
    <property type="term" value="C:viral inner capsid"/>
    <property type="evidence" value="ECO:0007669"/>
    <property type="project" value="UniProtKB-KW"/>
</dbReference>
<dbReference type="EMBL" id="MK516498">
    <property type="protein sequence ID" value="QED41204.1"/>
    <property type="molecule type" value="Genomic_RNA"/>
</dbReference>
<evidence type="ECO:0000313" key="14">
    <source>
        <dbReference type="EMBL" id="QED41180.1"/>
    </source>
</evidence>
<dbReference type="InterPro" id="IPR001742">
    <property type="entry name" value="Capsid_VP2_Orbivir"/>
</dbReference>
<evidence type="ECO:0000313" key="23">
    <source>
        <dbReference type="EMBL" id="QED41203.1"/>
    </source>
</evidence>
<dbReference type="EMBL" id="MK516481">
    <property type="protein sequence ID" value="QED41187.1"/>
    <property type="molecule type" value="Genomic_RNA"/>
</dbReference>
<comment type="similarity">
    <text evidence="2">Belongs to the orbivirus VP2 family.</text>
</comment>
<dbReference type="EMBL" id="MK516480">
    <property type="protein sequence ID" value="QED41186.1"/>
    <property type="molecule type" value="Genomic_RNA"/>
</dbReference>
<dbReference type="GO" id="GO:0005198">
    <property type="term" value="F:structural molecule activity"/>
    <property type="evidence" value="ECO:0007669"/>
    <property type="project" value="InterPro"/>
</dbReference>
<evidence type="ECO:0000313" key="18">
    <source>
        <dbReference type="EMBL" id="QED41189.1"/>
    </source>
</evidence>
<dbReference type="EMBL" id="MK516479">
    <property type="protein sequence ID" value="QED41185.1"/>
    <property type="molecule type" value="Genomic_RNA"/>
</dbReference>
<evidence type="ECO:0000313" key="22">
    <source>
        <dbReference type="EMBL" id="QED41201.1"/>
    </source>
</evidence>
<proteinExistence type="inferred from homology"/>
<organism evidence="7">
    <name type="scientific">Bluetongue virus</name>
    <name type="common">BTV</name>
    <dbReference type="NCBI Taxonomy" id="40051"/>
    <lineage>
        <taxon>Viruses</taxon>
        <taxon>Riboviria</taxon>
        <taxon>Orthornavirae</taxon>
        <taxon>Duplornaviricota</taxon>
        <taxon>Resentoviricetes</taxon>
        <taxon>Reovirales</taxon>
        <taxon>Sedoreoviridae</taxon>
        <taxon>Orbivirus</taxon>
        <taxon>Orbivirus caerulinguae</taxon>
    </lineage>
</organism>
<evidence type="ECO:0000313" key="24">
    <source>
        <dbReference type="EMBL" id="QED41204.1"/>
    </source>
</evidence>
<dbReference type="EMBL" id="MK516466">
    <property type="protein sequence ID" value="QED41172.1"/>
    <property type="molecule type" value="Genomic_RNA"/>
</dbReference>
<evidence type="ECO:0000256" key="4">
    <source>
        <dbReference type="ARBA" id="ARBA00022561"/>
    </source>
</evidence>
<dbReference type="EMBL" id="MK516483">
    <property type="protein sequence ID" value="QED41189.1"/>
    <property type="molecule type" value="Genomic_RNA"/>
</dbReference>
<keyword evidence="5" id="KW-0946">Virion</keyword>
<reference evidence="7" key="1">
    <citation type="journal article" date="2017" name="Transbound. Emerg. Dis.">
        <title>Concurrent infection of Bluetongue and Peste-des-petits-ruminants virus in small ruminants in Haryana State of India.</title>
        <authorList>
            <person name="Maan S."/>
            <person name="Kumar A."/>
            <person name="Gupta A.K."/>
            <person name="Dalal A."/>
            <person name="Chaudhary D."/>
            <person name="Gupta T.K."/>
            <person name="Bansal N."/>
            <person name="Kumar V."/>
            <person name="Batra K."/>
            <person name="Sindhu N."/>
            <person name="Kumar A."/>
            <person name="Mahajan N.K."/>
            <person name="Maan N.S."/>
            <person name="Mertens P.P."/>
        </authorList>
    </citation>
    <scope>NUCLEOTIDE SEQUENCE</scope>
    <source>
        <strain evidence="7">IND2015//340</strain>
    </source>
</reference>
<dbReference type="EMBL" id="MK516472">
    <property type="protein sequence ID" value="QED41178.1"/>
    <property type="molecule type" value="Genomic_RNA"/>
</dbReference>
<name>A0A1S6J106_BTV</name>
<evidence type="ECO:0000313" key="19">
    <source>
        <dbReference type="EMBL" id="QED41190.1"/>
    </source>
</evidence>
<evidence type="ECO:0000256" key="1">
    <source>
        <dbReference type="ARBA" id="ARBA00004328"/>
    </source>
</evidence>
<dbReference type="EMBL" id="MK516495">
    <property type="protein sequence ID" value="QED41201.1"/>
    <property type="molecule type" value="Genomic_RNA"/>
</dbReference>
<protein>
    <recommendedName>
        <fullName evidence="3">Outer capsid protein VP2</fullName>
    </recommendedName>
</protein>
<dbReference type="EMBL" id="MK516470">
    <property type="protein sequence ID" value="QED41176.1"/>
    <property type="molecule type" value="Genomic_RNA"/>
</dbReference>
<comment type="subcellular location">
    <subcellularLocation>
        <location evidence="1">Virion</location>
    </subcellularLocation>
</comment>
<dbReference type="EMBL" id="MK516484">
    <property type="protein sequence ID" value="QED41190.1"/>
    <property type="molecule type" value="Genomic_RNA"/>
</dbReference>
<gene>
    <name evidence="8" type="primary">VP2</name>
</gene>
<evidence type="ECO:0000256" key="6">
    <source>
        <dbReference type="ARBA" id="ARBA00022996"/>
    </source>
</evidence>
<evidence type="ECO:0000313" key="13">
    <source>
        <dbReference type="EMBL" id="QED41179.1"/>
    </source>
</evidence>
<dbReference type="EMBL" id="MK507968">
    <property type="protein sequence ID" value="QED40986.1"/>
    <property type="molecule type" value="Genomic_RNA"/>
</dbReference>
<dbReference type="EMBL" id="MK516468">
    <property type="protein sequence ID" value="QED41174.1"/>
    <property type="molecule type" value="Genomic_RNA"/>
</dbReference>
<dbReference type="EMBL" id="MK516497">
    <property type="protein sequence ID" value="QED41203.1"/>
    <property type="molecule type" value="Genomic_RNA"/>
</dbReference>
<evidence type="ECO:0000313" key="17">
    <source>
        <dbReference type="EMBL" id="QED41187.1"/>
    </source>
</evidence>
<evidence type="ECO:0000313" key="21">
    <source>
        <dbReference type="EMBL" id="QED41196.1"/>
    </source>
</evidence>